<reference evidence="1" key="2">
    <citation type="journal article" date="2015" name="Data Brief">
        <title>Shoot transcriptome of the giant reed, Arundo donax.</title>
        <authorList>
            <person name="Barrero R.A."/>
            <person name="Guerrero F.D."/>
            <person name="Moolhuijzen P."/>
            <person name="Goolsby J.A."/>
            <person name="Tidwell J."/>
            <person name="Bellgard S.E."/>
            <person name="Bellgard M.I."/>
        </authorList>
    </citation>
    <scope>NUCLEOTIDE SEQUENCE</scope>
    <source>
        <tissue evidence="1">Shoot tissue taken approximately 20 cm above the soil surface</tissue>
    </source>
</reference>
<evidence type="ECO:0000313" key="1">
    <source>
        <dbReference type="EMBL" id="JAD27980.1"/>
    </source>
</evidence>
<organism evidence="1">
    <name type="scientific">Arundo donax</name>
    <name type="common">Giant reed</name>
    <name type="synonym">Donax arundinaceus</name>
    <dbReference type="NCBI Taxonomy" id="35708"/>
    <lineage>
        <taxon>Eukaryota</taxon>
        <taxon>Viridiplantae</taxon>
        <taxon>Streptophyta</taxon>
        <taxon>Embryophyta</taxon>
        <taxon>Tracheophyta</taxon>
        <taxon>Spermatophyta</taxon>
        <taxon>Magnoliopsida</taxon>
        <taxon>Liliopsida</taxon>
        <taxon>Poales</taxon>
        <taxon>Poaceae</taxon>
        <taxon>PACMAD clade</taxon>
        <taxon>Arundinoideae</taxon>
        <taxon>Arundineae</taxon>
        <taxon>Arundo</taxon>
    </lineage>
</organism>
<dbReference type="EMBL" id="GBRH01269915">
    <property type="protein sequence ID" value="JAD27980.1"/>
    <property type="molecule type" value="Transcribed_RNA"/>
</dbReference>
<dbReference type="AlphaFoldDB" id="A0A0A8YTS7"/>
<sequence length="44" mass="5008">MNFTVFSYVSNICCSIEKTDSSVKVQLNNHIPTSSRTMLKKQAR</sequence>
<proteinExistence type="predicted"/>
<reference evidence="1" key="1">
    <citation type="submission" date="2014-09" db="EMBL/GenBank/DDBJ databases">
        <authorList>
            <person name="Magalhaes I.L.F."/>
            <person name="Oliveira U."/>
            <person name="Santos F.R."/>
            <person name="Vidigal T.H.D.A."/>
            <person name="Brescovit A.D."/>
            <person name="Santos A.J."/>
        </authorList>
    </citation>
    <scope>NUCLEOTIDE SEQUENCE</scope>
    <source>
        <tissue evidence="1">Shoot tissue taken approximately 20 cm above the soil surface</tissue>
    </source>
</reference>
<protein>
    <submittedName>
        <fullName evidence="1">Uncharacterized protein</fullName>
    </submittedName>
</protein>
<accession>A0A0A8YTS7</accession>
<name>A0A0A8YTS7_ARUDO</name>